<feature type="compositionally biased region" description="Polar residues" evidence="12">
    <location>
        <begin position="143"/>
        <end position="159"/>
    </location>
</feature>
<evidence type="ECO:0000256" key="7">
    <source>
        <dbReference type="ARBA" id="ARBA00023242"/>
    </source>
</evidence>
<dbReference type="GO" id="GO:0120293">
    <property type="term" value="C:dynein axonemal particle"/>
    <property type="evidence" value="ECO:0007669"/>
    <property type="project" value="UniProtKB-SubCell"/>
</dbReference>
<evidence type="ECO:0000256" key="6">
    <source>
        <dbReference type="ARBA" id="ARBA00022902"/>
    </source>
</evidence>
<feature type="compositionally biased region" description="Low complexity" evidence="12">
    <location>
        <begin position="212"/>
        <end position="229"/>
    </location>
</feature>
<feature type="compositionally biased region" description="Basic and acidic residues" evidence="12">
    <location>
        <begin position="546"/>
        <end position="562"/>
    </location>
</feature>
<dbReference type="PROSITE" id="PS50005">
    <property type="entry name" value="TPR"/>
    <property type="match status" value="1"/>
</dbReference>
<dbReference type="PANTHER" id="PTHR46492">
    <property type="entry name" value="DYNEIN ASSEMBLY FACTOR 4, AXONEMAL"/>
    <property type="match status" value="1"/>
</dbReference>
<dbReference type="SMART" id="SM00028">
    <property type="entry name" value="TPR"/>
    <property type="match status" value="3"/>
</dbReference>
<feature type="domain" description="CS" evidence="13">
    <location>
        <begin position="365"/>
        <end position="449"/>
    </location>
</feature>
<keyword evidence="7" id="KW-0539">Nucleus</keyword>
<dbReference type="PANTHER" id="PTHR46492:SF1">
    <property type="entry name" value="DYNEIN AXONEMAL ASSEMBLY FACTOR 4"/>
    <property type="match status" value="1"/>
</dbReference>
<feature type="repeat" description="TPR" evidence="11">
    <location>
        <begin position="641"/>
        <end position="674"/>
    </location>
</feature>
<evidence type="ECO:0000259" key="13">
    <source>
        <dbReference type="PROSITE" id="PS51203"/>
    </source>
</evidence>
<evidence type="ECO:0000256" key="10">
    <source>
        <dbReference type="ARBA" id="ARBA00024430"/>
    </source>
</evidence>
<keyword evidence="5 11" id="KW-0802">TPR repeat</keyword>
<dbReference type="InterPro" id="IPR007052">
    <property type="entry name" value="CS_dom"/>
</dbReference>
<dbReference type="FunFam" id="1.25.40.10:FF:000176">
    <property type="entry name" value="dynein assembly factor 4, axonemal isoform X1"/>
    <property type="match status" value="1"/>
</dbReference>
<keyword evidence="3" id="KW-0963">Cytoplasm</keyword>
<evidence type="ECO:0000256" key="9">
    <source>
        <dbReference type="ARBA" id="ARBA00024190"/>
    </source>
</evidence>
<feature type="region of interest" description="Disordered" evidence="12">
    <location>
        <begin position="132"/>
        <end position="315"/>
    </location>
</feature>
<evidence type="ECO:0000256" key="8">
    <source>
        <dbReference type="ARBA" id="ARBA00023273"/>
    </source>
</evidence>
<dbReference type="AlphaFoldDB" id="A0AAD9DMR4"/>
<feature type="region of interest" description="Disordered" evidence="12">
    <location>
        <begin position="538"/>
        <end position="565"/>
    </location>
</feature>
<dbReference type="GO" id="GO:0036159">
    <property type="term" value="P:inner dynein arm assembly"/>
    <property type="evidence" value="ECO:0007669"/>
    <property type="project" value="TreeGrafter"/>
</dbReference>
<comment type="caution">
    <text evidence="14">The sequence shown here is derived from an EMBL/GenBank/DDBJ whole genome shotgun (WGS) entry which is preliminary data.</text>
</comment>
<dbReference type="GO" id="GO:0030331">
    <property type="term" value="F:nuclear estrogen receptor binding"/>
    <property type="evidence" value="ECO:0007669"/>
    <property type="project" value="TreeGrafter"/>
</dbReference>
<dbReference type="EMBL" id="JAROKS010000026">
    <property type="protein sequence ID" value="KAK1785402.1"/>
    <property type="molecule type" value="Genomic_DNA"/>
</dbReference>
<keyword evidence="8" id="KW-0966">Cell projection</keyword>
<dbReference type="FunFam" id="2.60.40.790:FF:000015">
    <property type="entry name" value="dynein assembly factor 4, axonemal isoform X1"/>
    <property type="match status" value="1"/>
</dbReference>
<accession>A0AAD9DMR4</accession>
<dbReference type="GO" id="GO:0043005">
    <property type="term" value="C:neuron projection"/>
    <property type="evidence" value="ECO:0007669"/>
    <property type="project" value="UniProtKB-SubCell"/>
</dbReference>
<dbReference type="GO" id="GO:0007368">
    <property type="term" value="P:determination of left/right symmetry"/>
    <property type="evidence" value="ECO:0007669"/>
    <property type="project" value="TreeGrafter"/>
</dbReference>
<dbReference type="InterPro" id="IPR037894">
    <property type="entry name" value="CS_DYX1C1"/>
</dbReference>
<protein>
    <recommendedName>
        <fullName evidence="10">Dynein axonemal assembly factor 4</fullName>
    </recommendedName>
</protein>
<sequence>APSFAPLSEYAPPANPSSDHLVASNPFDDNYNSPTLSLKPLNSSSLYFGPSHYTGFGGYGPPRPAPHIPSRMPSPYGGPYPMRNQPHLFAQGPMGPMAMGFNRPPAFSYGHPESAGFVNQHMFNNNGSMQLPGGLPFRPGPGENSSQLPLPIVNQNQSGMDGPGPGFGMEGPASGSLPLAGKPVPDVSSALPQPPSFAQASTPTPKQDPSESANKSASQNAASARKQNSTSEEGGAQDGQAEPKGKNRAGGEGGVEKINGVLHPGAEPLKKTPQPGALIEPAVERSRRPGAGARSAALLVSSKPAPHPSRLGSVRASASEPVYPCGICLNEVNDDQEAILCEASCQKWFHRVCQQAYDIPSKMPLIVKDYTWTQTETTVYISIPLKAVKTANVDVLCTDEYLKVSFPPYLFEAFFFQPIEDDKSVAKIGNGAAVFTLPKKESGLWERLCRSIDKDKQRENREEAVLKTQEKSAEKSKAKATRTQQEKKYTLETMMKLEEEERASIQRMKDEECARATVELEAWKEKQRKMVEEEEARRRMQGTTTHNDKHVHQLKKPTEAHVLRTGGKVSCRRELGRAASTAPREAGCIKISFTPRVFPTALRESRVPEEQEWLRKQVEARRAANADLAQLEDLKEEERNPDWLKDKGDAFFRLGNYQAAVNAYDLAIKLNRHIPALFSNRAACHLKMRNLHKAIEDSSRAMELLTPAVADNAAARLKAHVRRGTAFCELELYVEGIVHRNGLQDYQAALQIDPHNQALRADANKIREVVQGTTPSS</sequence>
<name>A0AAD9DMR4_9TELE</name>
<dbReference type="SUPFAM" id="SSF49764">
    <property type="entry name" value="HSP20-like chaperones"/>
    <property type="match status" value="1"/>
</dbReference>
<evidence type="ECO:0000256" key="3">
    <source>
        <dbReference type="ARBA" id="ARBA00022490"/>
    </source>
</evidence>
<evidence type="ECO:0000256" key="12">
    <source>
        <dbReference type="SAM" id="MobiDB-lite"/>
    </source>
</evidence>
<dbReference type="InterPro" id="IPR052004">
    <property type="entry name" value="Dynein_assembly_factor_4"/>
</dbReference>
<feature type="compositionally biased region" description="Polar residues" evidence="12">
    <location>
        <begin position="196"/>
        <end position="211"/>
    </location>
</feature>
<keyword evidence="6" id="KW-0524">Neurogenesis</keyword>
<dbReference type="CDD" id="cd06469">
    <property type="entry name" value="p23_DYX1C1_like"/>
    <property type="match status" value="1"/>
</dbReference>
<feature type="region of interest" description="Disordered" evidence="12">
    <location>
        <begin position="1"/>
        <end position="29"/>
    </location>
</feature>
<dbReference type="InterPro" id="IPR013083">
    <property type="entry name" value="Znf_RING/FYVE/PHD"/>
</dbReference>
<dbReference type="GO" id="GO:0003351">
    <property type="term" value="P:epithelial cilium movement involved in extracellular fluid movement"/>
    <property type="evidence" value="ECO:0007669"/>
    <property type="project" value="TreeGrafter"/>
</dbReference>
<comment type="subcellular location">
    <subcellularLocation>
        <location evidence="2">Cell projection</location>
        <location evidence="2">Neuron projection</location>
    </subcellularLocation>
    <subcellularLocation>
        <location evidence="9">Dynein axonemal particle</location>
    </subcellularLocation>
    <subcellularLocation>
        <location evidence="1">Nucleus</location>
    </subcellularLocation>
</comment>
<dbReference type="InterPro" id="IPR008978">
    <property type="entry name" value="HSP20-like_chaperone"/>
</dbReference>
<reference evidence="14" key="1">
    <citation type="submission" date="2023-03" db="EMBL/GenBank/DDBJ databases">
        <title>Electrophorus voltai genome.</title>
        <authorList>
            <person name="Bian C."/>
        </authorList>
    </citation>
    <scope>NUCLEOTIDE SEQUENCE</scope>
    <source>
        <strain evidence="14">CB-2022</strain>
        <tissue evidence="14">Muscle</tissue>
    </source>
</reference>
<evidence type="ECO:0000256" key="11">
    <source>
        <dbReference type="PROSITE-ProRule" id="PRU00339"/>
    </source>
</evidence>
<dbReference type="InterPro" id="IPR011011">
    <property type="entry name" value="Znf_FYVE_PHD"/>
</dbReference>
<proteinExistence type="predicted"/>
<dbReference type="InterPro" id="IPR011990">
    <property type="entry name" value="TPR-like_helical_dom_sf"/>
</dbReference>
<evidence type="ECO:0000256" key="1">
    <source>
        <dbReference type="ARBA" id="ARBA00004123"/>
    </source>
</evidence>
<dbReference type="SUPFAM" id="SSF48452">
    <property type="entry name" value="TPR-like"/>
    <property type="match status" value="1"/>
</dbReference>
<dbReference type="GO" id="GO:0036158">
    <property type="term" value="P:outer dynein arm assembly"/>
    <property type="evidence" value="ECO:0007669"/>
    <property type="project" value="TreeGrafter"/>
</dbReference>
<keyword evidence="15" id="KW-1185">Reference proteome</keyword>
<dbReference type="GO" id="GO:0007399">
    <property type="term" value="P:nervous system development"/>
    <property type="evidence" value="ECO:0007669"/>
    <property type="project" value="UniProtKB-KW"/>
</dbReference>
<feature type="non-terminal residue" evidence="14">
    <location>
        <position position="1"/>
    </location>
</feature>
<dbReference type="PROSITE" id="PS51203">
    <property type="entry name" value="CS"/>
    <property type="match status" value="1"/>
</dbReference>
<gene>
    <name evidence="14" type="ORF">P4O66_018785</name>
</gene>
<evidence type="ECO:0000256" key="2">
    <source>
        <dbReference type="ARBA" id="ARBA00004487"/>
    </source>
</evidence>
<dbReference type="Gene3D" id="1.25.40.10">
    <property type="entry name" value="Tetratricopeptide repeat domain"/>
    <property type="match status" value="1"/>
</dbReference>
<evidence type="ECO:0000256" key="5">
    <source>
        <dbReference type="ARBA" id="ARBA00022803"/>
    </source>
</evidence>
<dbReference type="Pfam" id="PF04969">
    <property type="entry name" value="CS"/>
    <property type="match status" value="1"/>
</dbReference>
<feature type="region of interest" description="Disordered" evidence="12">
    <location>
        <begin position="459"/>
        <end position="485"/>
    </location>
</feature>
<dbReference type="SUPFAM" id="SSF57903">
    <property type="entry name" value="FYVE/PHD zinc finger"/>
    <property type="match status" value="1"/>
</dbReference>
<feature type="compositionally biased region" description="Low complexity" evidence="12">
    <location>
        <begin position="132"/>
        <end position="142"/>
    </location>
</feature>
<dbReference type="Proteomes" id="UP001239994">
    <property type="component" value="Unassembled WGS sequence"/>
</dbReference>
<keyword evidence="4" id="KW-0677">Repeat</keyword>
<dbReference type="GO" id="GO:0005576">
    <property type="term" value="C:extracellular region"/>
    <property type="evidence" value="ECO:0007669"/>
    <property type="project" value="GOC"/>
</dbReference>
<dbReference type="InterPro" id="IPR019734">
    <property type="entry name" value="TPR_rpt"/>
</dbReference>
<dbReference type="GO" id="GO:0007507">
    <property type="term" value="P:heart development"/>
    <property type="evidence" value="ECO:0007669"/>
    <property type="project" value="TreeGrafter"/>
</dbReference>
<evidence type="ECO:0000313" key="14">
    <source>
        <dbReference type="EMBL" id="KAK1785402.1"/>
    </source>
</evidence>
<feature type="compositionally biased region" description="Basic and acidic residues" evidence="12">
    <location>
        <begin position="459"/>
        <end position="477"/>
    </location>
</feature>
<dbReference type="Gene3D" id="3.30.40.10">
    <property type="entry name" value="Zinc/RING finger domain, C3HC4 (zinc finger)"/>
    <property type="match status" value="1"/>
</dbReference>
<evidence type="ECO:0000256" key="4">
    <source>
        <dbReference type="ARBA" id="ARBA00022737"/>
    </source>
</evidence>
<dbReference type="Gene3D" id="2.60.40.790">
    <property type="match status" value="1"/>
</dbReference>
<organism evidence="14 15">
    <name type="scientific">Electrophorus voltai</name>
    <dbReference type="NCBI Taxonomy" id="2609070"/>
    <lineage>
        <taxon>Eukaryota</taxon>
        <taxon>Metazoa</taxon>
        <taxon>Chordata</taxon>
        <taxon>Craniata</taxon>
        <taxon>Vertebrata</taxon>
        <taxon>Euteleostomi</taxon>
        <taxon>Actinopterygii</taxon>
        <taxon>Neopterygii</taxon>
        <taxon>Teleostei</taxon>
        <taxon>Ostariophysi</taxon>
        <taxon>Gymnotiformes</taxon>
        <taxon>Gymnotoidei</taxon>
        <taxon>Gymnotidae</taxon>
        <taxon>Electrophorus</taxon>
    </lineage>
</organism>
<evidence type="ECO:0000313" key="15">
    <source>
        <dbReference type="Proteomes" id="UP001239994"/>
    </source>
</evidence>
<dbReference type="GO" id="GO:0005634">
    <property type="term" value="C:nucleus"/>
    <property type="evidence" value="ECO:0007669"/>
    <property type="project" value="UniProtKB-SubCell"/>
</dbReference>